<keyword evidence="2 12" id="KW-0808">Transferase</keyword>
<dbReference type="GO" id="GO:0008409">
    <property type="term" value="F:5'-3' exonuclease activity"/>
    <property type="evidence" value="ECO:0007669"/>
    <property type="project" value="UniProtKB-UniRule"/>
</dbReference>
<comment type="catalytic activity">
    <reaction evidence="9 12">
        <text>DNA(n) + a 2'-deoxyribonucleoside 5'-triphosphate = DNA(n+1) + diphosphate</text>
        <dbReference type="Rhea" id="RHEA:22508"/>
        <dbReference type="Rhea" id="RHEA-COMP:17339"/>
        <dbReference type="Rhea" id="RHEA-COMP:17340"/>
        <dbReference type="ChEBI" id="CHEBI:33019"/>
        <dbReference type="ChEBI" id="CHEBI:61560"/>
        <dbReference type="ChEBI" id="CHEBI:173112"/>
        <dbReference type="EC" id="2.7.7.7"/>
    </reaction>
</comment>
<evidence type="ECO:0000256" key="10">
    <source>
        <dbReference type="ARBA" id="ARBA00049957"/>
    </source>
</evidence>
<keyword evidence="4 12" id="KW-0235">DNA replication</keyword>
<dbReference type="PANTHER" id="PTHR10133">
    <property type="entry name" value="DNA POLYMERASE I"/>
    <property type="match status" value="1"/>
</dbReference>
<evidence type="ECO:0000259" key="14">
    <source>
        <dbReference type="SMART" id="SM00482"/>
    </source>
</evidence>
<dbReference type="Gene3D" id="3.40.50.1010">
    <property type="entry name" value="5'-nuclease"/>
    <property type="match status" value="1"/>
</dbReference>
<evidence type="ECO:0000313" key="16">
    <source>
        <dbReference type="Proteomes" id="UP000231823"/>
    </source>
</evidence>
<keyword evidence="12" id="KW-0540">Nuclease</keyword>
<keyword evidence="7 12" id="KW-0238">DNA-binding</keyword>
<dbReference type="CDD" id="cd09898">
    <property type="entry name" value="H3TH_53EXO"/>
    <property type="match status" value="1"/>
</dbReference>
<dbReference type="EC" id="2.7.7.7" evidence="11 12"/>
<dbReference type="EMBL" id="CP025057">
    <property type="protein sequence ID" value="AUB31970.1"/>
    <property type="molecule type" value="Genomic_DNA"/>
</dbReference>
<protein>
    <recommendedName>
        <fullName evidence="11 12">DNA polymerase I</fullName>
        <ecNumber evidence="11 12">2.7.7.7</ecNumber>
    </recommendedName>
</protein>
<keyword evidence="6 12" id="KW-0239">DNA-directed DNA polymerase</keyword>
<evidence type="ECO:0000256" key="1">
    <source>
        <dbReference type="ARBA" id="ARBA00007705"/>
    </source>
</evidence>
<dbReference type="GO" id="GO:0003887">
    <property type="term" value="F:DNA-directed DNA polymerase activity"/>
    <property type="evidence" value="ECO:0007669"/>
    <property type="project" value="UniProtKB-UniRule"/>
</dbReference>
<dbReference type="Proteomes" id="UP000231823">
    <property type="component" value="Chromosome"/>
</dbReference>
<dbReference type="Pfam" id="PF00476">
    <property type="entry name" value="DNA_pol_A"/>
    <property type="match status" value="1"/>
</dbReference>
<dbReference type="Pfam" id="PF02739">
    <property type="entry name" value="5_3_exonuc_N"/>
    <property type="match status" value="1"/>
</dbReference>
<evidence type="ECO:0000256" key="7">
    <source>
        <dbReference type="ARBA" id="ARBA00023125"/>
    </source>
</evidence>
<keyword evidence="16" id="KW-1185">Reference proteome</keyword>
<comment type="function">
    <text evidence="12">In addition to polymerase activity, this DNA polymerase exhibits 5'-3' exonuclease activity.</text>
</comment>
<dbReference type="InterPro" id="IPR012337">
    <property type="entry name" value="RNaseH-like_sf"/>
</dbReference>
<feature type="domain" description="DNA-directed DNA polymerase family A palm" evidence="14">
    <location>
        <begin position="644"/>
        <end position="851"/>
    </location>
</feature>
<comment type="similarity">
    <text evidence="1 12">Belongs to the DNA polymerase type-A family.</text>
</comment>
<dbReference type="InterPro" id="IPR002298">
    <property type="entry name" value="DNA_polymerase_A"/>
</dbReference>
<dbReference type="SMART" id="SM00475">
    <property type="entry name" value="53EXOc"/>
    <property type="match status" value="1"/>
</dbReference>
<dbReference type="InterPro" id="IPR002421">
    <property type="entry name" value="5-3_exonuclease"/>
</dbReference>
<dbReference type="Pfam" id="PF22619">
    <property type="entry name" value="DNA_polI_exo1"/>
    <property type="match status" value="1"/>
</dbReference>
<evidence type="ECO:0000256" key="2">
    <source>
        <dbReference type="ARBA" id="ARBA00022679"/>
    </source>
</evidence>
<dbReference type="Gene3D" id="1.20.1060.10">
    <property type="entry name" value="Taq DNA Polymerase, Chain T, domain 4"/>
    <property type="match status" value="1"/>
</dbReference>
<dbReference type="InterPro" id="IPR020046">
    <property type="entry name" value="5-3_exonucl_a-hlix_arch_N"/>
</dbReference>
<dbReference type="FunFam" id="1.10.150.20:FF:000003">
    <property type="entry name" value="DNA polymerase I"/>
    <property type="match status" value="1"/>
</dbReference>
<dbReference type="GO" id="GO:0003677">
    <property type="term" value="F:DNA binding"/>
    <property type="evidence" value="ECO:0007669"/>
    <property type="project" value="UniProtKB-UniRule"/>
</dbReference>
<dbReference type="InterPro" id="IPR054690">
    <property type="entry name" value="DNA_polI_exonuclease"/>
</dbReference>
<organism evidence="15 16">
    <name type="scientific">Spiroplasma floricola 23-6</name>
    <dbReference type="NCBI Taxonomy" id="1336749"/>
    <lineage>
        <taxon>Bacteria</taxon>
        <taxon>Bacillati</taxon>
        <taxon>Mycoplasmatota</taxon>
        <taxon>Mollicutes</taxon>
        <taxon>Entomoplasmatales</taxon>
        <taxon>Spiroplasmataceae</taxon>
        <taxon>Spiroplasma</taxon>
    </lineage>
</organism>
<dbReference type="InterPro" id="IPR036279">
    <property type="entry name" value="5-3_exonuclease_C_sf"/>
</dbReference>
<sequence>MKNKFLLVDGNALIFRAFYSSYGRATLTTKSGIPTNAVYSFINMLMNIIEKNDYFCIKVAFDKGKKTFRHDKLKDYKAGRAKTPSELIMQFPIVREFLTNANIQWFEADNYEADDIIGTISKILESNKEAETHILTSDQDMYQLISDKTYVLSPQIGTSDLIVYNKEKLFEKWGISPEQVIDYKGLRGDSSDNIKGVTGIGEKTAKELLQEFKTLEDIYNNIESIKGAKQLKLIAGKDDAFLSKEIATIHKDMNLDKIDFTKTEINFANMRDFFIRYEMNSLLKKYSSKNEETTDEIKLEYKILDKWDNTFNDEHNYIYLETLNDNYHVSDVIGLSIVNSKGNFYYSFNTSKEINIFNWTESVIDDQFQAFLLNSKFKTYDVKKTVIAFKKMGYKIKPELFIYDMMIACYILNSNIKSTFEQHIVMIDSSNEIKTFEEIFGKGVKKTHLIDEKIKMDYLVSKSLFIKEYEKEIIKQLQEKEQLNLYEKIEFPFAKVLIDMEVEGIEVDKQELAYQEKEILELLKNLEFEIRGDLKEFIDEDFNIGSPKQLKELLFDKLKLPDYNKGSTDRETLDLLEDKHPVISKIIAFRKYSKLHSTYLKGFEKFIHSDNKVHTIFNQTLTNTGRLSSSYPNMQNISIRDEEQKNVRKIFVTNEENLYLSFDYSQIELRVLADIVKEEKLIEIFSMDRDIHSEAARSIFNLNEEDKVSSEQRRVAKVFNFGILYGLSDFGLAKDLKISIAQAKEYIKAYYKAFPQILKFKEEVIKFGYENGYVETQGNRRRYIYELNNSNYMIKQFGERAAVNAPIQGTAADILKVAMINVFENLNKNKLKSKMVAQIHDEIILLVKKSELEKVKNMVLDIMKEAYNDLLKISNKNREALVKLEINYSQASDWFNLK</sequence>
<dbReference type="CDD" id="cd09859">
    <property type="entry name" value="PIN_53EXO"/>
    <property type="match status" value="1"/>
</dbReference>
<keyword evidence="5 12" id="KW-0227">DNA damage</keyword>
<evidence type="ECO:0000256" key="9">
    <source>
        <dbReference type="ARBA" id="ARBA00049244"/>
    </source>
</evidence>
<dbReference type="KEGG" id="sfz:SFLOR_v1c09220"/>
<evidence type="ECO:0000256" key="6">
    <source>
        <dbReference type="ARBA" id="ARBA00022932"/>
    </source>
</evidence>
<dbReference type="SUPFAM" id="SSF53098">
    <property type="entry name" value="Ribonuclease H-like"/>
    <property type="match status" value="1"/>
</dbReference>
<dbReference type="NCBIfam" id="NF004397">
    <property type="entry name" value="PRK05755.1"/>
    <property type="match status" value="1"/>
</dbReference>
<dbReference type="RefSeq" id="WP_100916924.1">
    <property type="nucleotide sequence ID" value="NZ_CP025057.1"/>
</dbReference>
<keyword evidence="3 12" id="KW-0548">Nucleotidyltransferase</keyword>
<dbReference type="GO" id="GO:0006302">
    <property type="term" value="P:double-strand break repair"/>
    <property type="evidence" value="ECO:0007669"/>
    <property type="project" value="TreeGrafter"/>
</dbReference>
<dbReference type="NCBIfam" id="TIGR00593">
    <property type="entry name" value="pola"/>
    <property type="match status" value="1"/>
</dbReference>
<dbReference type="InterPro" id="IPR001098">
    <property type="entry name" value="DNA-dir_DNA_pol_A_palm_dom"/>
</dbReference>
<evidence type="ECO:0000256" key="5">
    <source>
        <dbReference type="ARBA" id="ARBA00022763"/>
    </source>
</evidence>
<dbReference type="Gene3D" id="1.10.150.20">
    <property type="entry name" value="5' to 3' exonuclease, C-terminal subdomain"/>
    <property type="match status" value="2"/>
</dbReference>
<dbReference type="SUPFAM" id="SSF56672">
    <property type="entry name" value="DNA/RNA polymerases"/>
    <property type="match status" value="1"/>
</dbReference>
<feature type="domain" description="5'-3' exonuclease" evidence="13">
    <location>
        <begin position="3"/>
        <end position="266"/>
    </location>
</feature>
<dbReference type="InterPro" id="IPR008918">
    <property type="entry name" value="HhH2"/>
</dbReference>
<dbReference type="Gene3D" id="3.30.70.370">
    <property type="match status" value="1"/>
</dbReference>
<dbReference type="SUPFAM" id="SSF47807">
    <property type="entry name" value="5' to 3' exonuclease, C-terminal subdomain"/>
    <property type="match status" value="1"/>
</dbReference>
<dbReference type="SUPFAM" id="SSF88723">
    <property type="entry name" value="PIN domain-like"/>
    <property type="match status" value="1"/>
</dbReference>
<comment type="function">
    <text evidence="10">5'-3' exonuclease acting preferentially on double-stranded DNA.</text>
</comment>
<dbReference type="OrthoDB" id="9806424at2"/>
<name>A0A2K8SGM4_9MOLU</name>
<keyword evidence="8 12" id="KW-0234">DNA repair</keyword>
<dbReference type="GO" id="GO:0006261">
    <property type="term" value="P:DNA-templated DNA replication"/>
    <property type="evidence" value="ECO:0007669"/>
    <property type="project" value="UniProtKB-UniRule"/>
</dbReference>
<proteinExistence type="inferred from homology"/>
<evidence type="ECO:0000256" key="8">
    <source>
        <dbReference type="ARBA" id="ARBA00023204"/>
    </source>
</evidence>
<keyword evidence="12" id="KW-0378">Hydrolase</keyword>
<evidence type="ECO:0000256" key="11">
    <source>
        <dbReference type="NCBIfam" id="TIGR00593"/>
    </source>
</evidence>
<evidence type="ECO:0000256" key="12">
    <source>
        <dbReference type="RuleBase" id="RU004460"/>
    </source>
</evidence>
<dbReference type="CDD" id="cd06140">
    <property type="entry name" value="DNA_polA_I_Bacillus_like_exo"/>
    <property type="match status" value="1"/>
</dbReference>
<evidence type="ECO:0000256" key="4">
    <source>
        <dbReference type="ARBA" id="ARBA00022705"/>
    </source>
</evidence>
<dbReference type="InterPro" id="IPR043502">
    <property type="entry name" value="DNA/RNA_pol_sf"/>
</dbReference>
<dbReference type="FunFam" id="1.10.150.20:FF:000002">
    <property type="entry name" value="DNA polymerase I"/>
    <property type="match status" value="1"/>
</dbReference>
<accession>A0A2K8SGM4</accession>
<evidence type="ECO:0000259" key="13">
    <source>
        <dbReference type="SMART" id="SM00475"/>
    </source>
</evidence>
<dbReference type="InterPro" id="IPR036397">
    <property type="entry name" value="RNaseH_sf"/>
</dbReference>
<dbReference type="InterPro" id="IPR018320">
    <property type="entry name" value="DNA_polymerase_1"/>
</dbReference>
<dbReference type="InterPro" id="IPR029060">
    <property type="entry name" value="PIN-like_dom_sf"/>
</dbReference>
<dbReference type="PANTHER" id="PTHR10133:SF27">
    <property type="entry name" value="DNA POLYMERASE NU"/>
    <property type="match status" value="1"/>
</dbReference>
<dbReference type="Gene3D" id="3.30.420.10">
    <property type="entry name" value="Ribonuclease H-like superfamily/Ribonuclease H"/>
    <property type="match status" value="1"/>
</dbReference>
<dbReference type="CDD" id="cd08637">
    <property type="entry name" value="DNA_pol_A_pol_I_C"/>
    <property type="match status" value="1"/>
</dbReference>
<evidence type="ECO:0000313" key="15">
    <source>
        <dbReference type="EMBL" id="AUB31970.1"/>
    </source>
</evidence>
<dbReference type="PROSITE" id="PS00447">
    <property type="entry name" value="DNA_POLYMERASE_A"/>
    <property type="match status" value="1"/>
</dbReference>
<keyword evidence="12" id="KW-0269">Exonuclease</keyword>
<dbReference type="SMART" id="SM00482">
    <property type="entry name" value="POLAc"/>
    <property type="match status" value="1"/>
</dbReference>
<reference evidence="15 16" key="1">
    <citation type="submission" date="2017-12" db="EMBL/GenBank/DDBJ databases">
        <title>Complete genome sequence of Spiroplasma floricola 23-6 (ATCC 29989).</title>
        <authorList>
            <person name="Tsai Y.-M."/>
            <person name="Wu P.-S."/>
            <person name="Lo W.-S."/>
            <person name="Kuo C.-H."/>
        </authorList>
    </citation>
    <scope>NUCLEOTIDE SEQUENCE [LARGE SCALE GENOMIC DNA]</scope>
    <source>
        <strain evidence="15 16">23-6</strain>
    </source>
</reference>
<dbReference type="InterPro" id="IPR019760">
    <property type="entry name" value="DNA-dir_DNA_pol_A_CS"/>
</dbReference>
<dbReference type="SMART" id="SM00279">
    <property type="entry name" value="HhH2"/>
    <property type="match status" value="1"/>
</dbReference>
<gene>
    <name evidence="12 15" type="primary">polA</name>
    <name evidence="15" type="ORF">SFLOR_v1c09220</name>
</gene>
<dbReference type="InterPro" id="IPR020045">
    <property type="entry name" value="DNA_polI_H3TH"/>
</dbReference>
<evidence type="ECO:0000256" key="3">
    <source>
        <dbReference type="ARBA" id="ARBA00022695"/>
    </source>
</evidence>
<dbReference type="Pfam" id="PF01367">
    <property type="entry name" value="5_3_exonuc"/>
    <property type="match status" value="1"/>
</dbReference>
<dbReference type="AlphaFoldDB" id="A0A2K8SGM4"/>
<dbReference type="PRINTS" id="PR00868">
    <property type="entry name" value="DNAPOLI"/>
</dbReference>